<keyword evidence="3" id="KW-0012">Acyltransferase</keyword>
<dbReference type="GO" id="GO:0000271">
    <property type="term" value="P:polysaccharide biosynthetic process"/>
    <property type="evidence" value="ECO:0007669"/>
    <property type="project" value="TreeGrafter"/>
</dbReference>
<dbReference type="Pfam" id="PF01757">
    <property type="entry name" value="Acyl_transf_3"/>
    <property type="match status" value="1"/>
</dbReference>
<keyword evidence="1" id="KW-0812">Transmembrane</keyword>
<evidence type="ECO:0000313" key="4">
    <source>
        <dbReference type="Proteomes" id="UP000219452"/>
    </source>
</evidence>
<keyword evidence="1" id="KW-1133">Transmembrane helix</keyword>
<feature type="transmembrane region" description="Helical" evidence="1">
    <location>
        <begin position="80"/>
        <end position="101"/>
    </location>
</feature>
<feature type="transmembrane region" description="Helical" evidence="1">
    <location>
        <begin position="238"/>
        <end position="261"/>
    </location>
</feature>
<dbReference type="Proteomes" id="UP000219452">
    <property type="component" value="Unassembled WGS sequence"/>
</dbReference>
<feature type="transmembrane region" description="Helical" evidence="1">
    <location>
        <begin position="267"/>
        <end position="287"/>
    </location>
</feature>
<feature type="transmembrane region" description="Helical" evidence="1">
    <location>
        <begin position="204"/>
        <end position="226"/>
    </location>
</feature>
<evidence type="ECO:0000313" key="3">
    <source>
        <dbReference type="EMBL" id="SOD91821.1"/>
    </source>
</evidence>
<feature type="domain" description="Acyltransferase 3" evidence="2">
    <location>
        <begin position="8"/>
        <end position="346"/>
    </location>
</feature>
<feature type="transmembrane region" description="Helical" evidence="1">
    <location>
        <begin position="146"/>
        <end position="167"/>
    </location>
</feature>
<dbReference type="GO" id="GO:0016747">
    <property type="term" value="F:acyltransferase activity, transferring groups other than amino-acyl groups"/>
    <property type="evidence" value="ECO:0007669"/>
    <property type="project" value="InterPro"/>
</dbReference>
<keyword evidence="1" id="KW-0472">Membrane</keyword>
<dbReference type="PANTHER" id="PTHR23028">
    <property type="entry name" value="ACETYLTRANSFERASE"/>
    <property type="match status" value="1"/>
</dbReference>
<accession>A0A286G8H8</accession>
<gene>
    <name evidence="3" type="ORF">SAMN06269250_3657</name>
</gene>
<feature type="transmembrane region" description="Helical" evidence="1">
    <location>
        <begin position="337"/>
        <end position="355"/>
    </location>
</feature>
<feature type="transmembrane region" description="Helical" evidence="1">
    <location>
        <begin position="174"/>
        <end position="192"/>
    </location>
</feature>
<keyword evidence="3" id="KW-0808">Transferase</keyword>
<name>A0A286G8H8_9BACT</name>
<protein>
    <submittedName>
        <fullName evidence="3">Peptidoglycan/LPS O-acetylase OafA/YrhL, contains acyltransferase and SGNH-hydrolase domains</fullName>
    </submittedName>
</protein>
<dbReference type="AlphaFoldDB" id="A0A286G8H8"/>
<dbReference type="GO" id="GO:0016787">
    <property type="term" value="F:hydrolase activity"/>
    <property type="evidence" value="ECO:0007669"/>
    <property type="project" value="UniProtKB-KW"/>
</dbReference>
<dbReference type="InterPro" id="IPR050879">
    <property type="entry name" value="Acyltransferase_3"/>
</dbReference>
<evidence type="ECO:0000256" key="1">
    <source>
        <dbReference type="SAM" id="Phobius"/>
    </source>
</evidence>
<organism evidence="3 4">
    <name type="scientific">Spirosoma fluviale</name>
    <dbReference type="NCBI Taxonomy" id="1597977"/>
    <lineage>
        <taxon>Bacteria</taxon>
        <taxon>Pseudomonadati</taxon>
        <taxon>Bacteroidota</taxon>
        <taxon>Cytophagia</taxon>
        <taxon>Cytophagales</taxon>
        <taxon>Cytophagaceae</taxon>
        <taxon>Spirosoma</taxon>
    </lineage>
</organism>
<keyword evidence="3" id="KW-0378">Hydrolase</keyword>
<feature type="transmembrane region" description="Helical" evidence="1">
    <location>
        <begin position="307"/>
        <end position="325"/>
    </location>
</feature>
<feature type="transmembrane region" description="Helical" evidence="1">
    <location>
        <begin position="40"/>
        <end position="59"/>
    </location>
</feature>
<keyword evidence="4" id="KW-1185">Reference proteome</keyword>
<proteinExistence type="predicted"/>
<dbReference type="RefSeq" id="WP_097127222.1">
    <property type="nucleotide sequence ID" value="NZ_OCNH01000003.1"/>
</dbReference>
<dbReference type="PANTHER" id="PTHR23028:SF131">
    <property type="entry name" value="BLR2367 PROTEIN"/>
    <property type="match status" value="1"/>
</dbReference>
<reference evidence="4" key="1">
    <citation type="submission" date="2017-09" db="EMBL/GenBank/DDBJ databases">
        <authorList>
            <person name="Varghese N."/>
            <person name="Submissions S."/>
        </authorList>
    </citation>
    <scope>NUCLEOTIDE SEQUENCE [LARGE SCALE GENOMIC DNA]</scope>
    <source>
        <strain evidence="4">DSM 29961</strain>
    </source>
</reference>
<dbReference type="GO" id="GO:0016020">
    <property type="term" value="C:membrane"/>
    <property type="evidence" value="ECO:0007669"/>
    <property type="project" value="TreeGrafter"/>
</dbReference>
<dbReference type="InterPro" id="IPR002656">
    <property type="entry name" value="Acyl_transf_3_dom"/>
</dbReference>
<evidence type="ECO:0000259" key="2">
    <source>
        <dbReference type="Pfam" id="PF01757"/>
    </source>
</evidence>
<sequence>MNKRFHVLDGFRGIFALIVAIYHFKPGPGYLGHLRLIENGWFFVDFFFVLSGFVILYNYPAIKTYAQQKDFVIKRLLRLYPLHIAMLFVFLFFEGLKYLLYSSGHFNNPPFKDENLASFIANVFMVQSYGLPIESLKHLSWNTPSWSISAEFFSYIIFCAVIPLIINSNKVQRILVFVSLTLVSLALLYIVNNGSLSLKIGAHFGIFRCSYSFFLGCVVCELYTHIYQRYERVLSQRVVGVYFSVLEILIVSITLFAVSYLPHEQSYIAPLLFFVCIFVFSFELGYLSKLLTNNLIQQLGKLSYSIYMVNAFVTILFEIVLLRIVKINNPIVYDLMIFPYLISIIFCASLSYKYFEIKGKAVMQRLLAKSVKVFTLVSVYR</sequence>
<feature type="transmembrane region" description="Helical" evidence="1">
    <location>
        <begin position="7"/>
        <end position="24"/>
    </location>
</feature>
<dbReference type="OrthoDB" id="9796461at2"/>
<dbReference type="EMBL" id="OCNH01000003">
    <property type="protein sequence ID" value="SOD91821.1"/>
    <property type="molecule type" value="Genomic_DNA"/>
</dbReference>